<dbReference type="EC" id="4.3.1.17" evidence="4"/>
<keyword evidence="7" id="KW-0479">Metal-binding</keyword>
<feature type="domain" description="Serine dehydratase beta chain" evidence="14">
    <location>
        <begin position="90"/>
        <end position="239"/>
    </location>
</feature>
<evidence type="ECO:0000256" key="2">
    <source>
        <dbReference type="ARBA" id="ARBA00004742"/>
    </source>
</evidence>
<dbReference type="InterPro" id="IPR051318">
    <property type="entry name" value="Fe-S_L-Ser"/>
</dbReference>
<evidence type="ECO:0000256" key="10">
    <source>
        <dbReference type="ARBA" id="ARBA00023239"/>
    </source>
</evidence>
<dbReference type="Gene3D" id="3.30.1330.90">
    <property type="entry name" value="D-3-phosphoglycerate dehydrogenase, domain 3"/>
    <property type="match status" value="1"/>
</dbReference>
<comment type="pathway">
    <text evidence="2">Carbohydrate biosynthesis; gluconeogenesis.</text>
</comment>
<accession>A0A346Y538</accession>
<evidence type="ECO:0000313" key="15">
    <source>
        <dbReference type="EMBL" id="AXV09585.1"/>
    </source>
</evidence>
<dbReference type="SUPFAM" id="SSF143548">
    <property type="entry name" value="Serine metabolism enzymes domain"/>
    <property type="match status" value="1"/>
</dbReference>
<dbReference type="Proteomes" id="UP000264006">
    <property type="component" value="Chromosome"/>
</dbReference>
<gene>
    <name evidence="15" type="ORF">DVS28_a4928</name>
</gene>
<comment type="cofactor">
    <cofactor evidence="1">
        <name>[4Fe-4S] cluster</name>
        <dbReference type="ChEBI" id="CHEBI:49883"/>
    </cofactor>
</comment>
<dbReference type="GO" id="GO:0006094">
    <property type="term" value="P:gluconeogenesis"/>
    <property type="evidence" value="ECO:0007669"/>
    <property type="project" value="UniProtKB-KW"/>
</dbReference>
<keyword evidence="10" id="KW-0456">Lyase</keyword>
<dbReference type="GO" id="GO:0046872">
    <property type="term" value="F:metal ion binding"/>
    <property type="evidence" value="ECO:0007669"/>
    <property type="project" value="UniProtKB-KW"/>
</dbReference>
<dbReference type="GO" id="GO:0003941">
    <property type="term" value="F:L-serine ammonia-lyase activity"/>
    <property type="evidence" value="ECO:0007669"/>
    <property type="project" value="UniProtKB-EC"/>
</dbReference>
<dbReference type="Pfam" id="PF03313">
    <property type="entry name" value="SDH_alpha"/>
    <property type="match status" value="1"/>
</dbReference>
<keyword evidence="6" id="KW-0004">4Fe-4S</keyword>
<dbReference type="KEGG" id="euz:DVS28_a4928"/>
<dbReference type="Pfam" id="PF03315">
    <property type="entry name" value="SDH_beta"/>
    <property type="match status" value="1"/>
</dbReference>
<evidence type="ECO:0000256" key="1">
    <source>
        <dbReference type="ARBA" id="ARBA00001966"/>
    </source>
</evidence>
<reference evidence="15 16" key="1">
    <citation type="submission" date="2018-09" db="EMBL/GenBank/DDBJ databases">
        <title>Complete genome sequence of Euzebya sp. DY32-46 isolated from seawater of Pacific Ocean.</title>
        <authorList>
            <person name="Xu L."/>
            <person name="Wu Y.-H."/>
            <person name="Xu X.-W."/>
        </authorList>
    </citation>
    <scope>NUCLEOTIDE SEQUENCE [LARGE SCALE GENOMIC DNA]</scope>
    <source>
        <strain evidence="15 16">DY32-46</strain>
    </source>
</reference>
<evidence type="ECO:0000256" key="9">
    <source>
        <dbReference type="ARBA" id="ARBA00023014"/>
    </source>
</evidence>
<keyword evidence="9" id="KW-0411">Iron-sulfur</keyword>
<evidence type="ECO:0000256" key="5">
    <source>
        <dbReference type="ARBA" id="ARBA00022432"/>
    </source>
</evidence>
<organism evidence="15 16">
    <name type="scientific">Euzebya pacifica</name>
    <dbReference type="NCBI Taxonomy" id="1608957"/>
    <lineage>
        <taxon>Bacteria</taxon>
        <taxon>Bacillati</taxon>
        <taxon>Actinomycetota</taxon>
        <taxon>Nitriliruptoria</taxon>
        <taxon>Euzebyales</taxon>
    </lineage>
</organism>
<keyword evidence="5" id="KW-0312">Gluconeogenesis</keyword>
<evidence type="ECO:0000313" key="16">
    <source>
        <dbReference type="Proteomes" id="UP000264006"/>
    </source>
</evidence>
<evidence type="ECO:0000256" key="8">
    <source>
        <dbReference type="ARBA" id="ARBA00023004"/>
    </source>
</evidence>
<evidence type="ECO:0000256" key="7">
    <source>
        <dbReference type="ARBA" id="ARBA00022723"/>
    </source>
</evidence>
<evidence type="ECO:0000256" key="11">
    <source>
        <dbReference type="ARBA" id="ARBA00041766"/>
    </source>
</evidence>
<dbReference type="EMBL" id="CP031165">
    <property type="protein sequence ID" value="AXV09585.1"/>
    <property type="molecule type" value="Genomic_DNA"/>
</dbReference>
<name>A0A346Y538_9ACTN</name>
<dbReference type="InterPro" id="IPR029009">
    <property type="entry name" value="ASB_dom_sf"/>
</dbReference>
<evidence type="ECO:0000259" key="13">
    <source>
        <dbReference type="Pfam" id="PF03313"/>
    </source>
</evidence>
<keyword evidence="16" id="KW-1185">Reference proteome</keyword>
<dbReference type="InterPro" id="IPR005131">
    <property type="entry name" value="Ser_deHydtase_bsu"/>
</dbReference>
<evidence type="ECO:0000256" key="12">
    <source>
        <dbReference type="ARBA" id="ARBA00049406"/>
    </source>
</evidence>
<evidence type="ECO:0000259" key="14">
    <source>
        <dbReference type="Pfam" id="PF03315"/>
    </source>
</evidence>
<comment type="similarity">
    <text evidence="3">Belongs to the iron-sulfur dependent L-serine dehydratase family.</text>
</comment>
<feature type="domain" description="Serine dehydratase-like alpha subunit" evidence="13">
    <location>
        <begin position="277"/>
        <end position="535"/>
    </location>
</feature>
<dbReference type="InterPro" id="IPR005130">
    <property type="entry name" value="Ser_deHydtase-like_asu"/>
</dbReference>
<dbReference type="NCBIfam" id="TIGR00720">
    <property type="entry name" value="sda_mono"/>
    <property type="match status" value="1"/>
</dbReference>
<protein>
    <recommendedName>
        <fullName evidence="4">L-serine ammonia-lyase</fullName>
        <ecNumber evidence="4">4.3.1.17</ecNumber>
    </recommendedName>
    <alternativeName>
        <fullName evidence="11">L-serine deaminase</fullName>
    </alternativeName>
</protein>
<dbReference type="PANTHER" id="PTHR30182">
    <property type="entry name" value="L-SERINE DEHYDRATASE"/>
    <property type="match status" value="1"/>
</dbReference>
<dbReference type="PANTHER" id="PTHR30182:SF1">
    <property type="entry name" value="L-SERINE DEHYDRATASE 1"/>
    <property type="match status" value="1"/>
</dbReference>
<dbReference type="AlphaFoldDB" id="A0A346Y538"/>
<sequence length="541" mass="56738">MGCDIRYRSRTIRTTCGGIFAVPTGTGRFSTFAPPSIHEATGLSTGLSTARRRIVQDLRVRCRFFAGAACGRRIISDDGAMNPINIRLANLYRIGVGPSSSHTVGPMRAAAFARAELIGHGGVPRSLRVELKGSLGATGRGHHSDLAVLAGLHGWEPHDCDIDAVLALRETLAADPSVAWSGGARVRLHPDDVVFLRARDTKGEVLPHPNTMVFHATFDDGSTTSSTWCSIGGGFIRRPEEVAGGDDGPGKPRDVPHPFNDAESLMERAREIGGTLGDVVLANERALADDDGSSADAHLDAVWETFLSCIERGTTTTGELPGGLAVQRRARLLLDRIDEGEVSEAYADIARAQAYAFAVQEENAAGGRVVTAPTNGAAGIVPAVLVEAADRRGHSREEIHAALATAAAIAMLVKTHASISGAEVGCQGEVGTATSMAAAALCQLMGGTIDQVANAAEIGMEHNLGLTCDPIKGLVQAPCIERNAMGVAKAHSAAQLALHSVVAGVVSLDKVIKVMKRTGDDMRREYKETSEGGLAVSFPEC</sequence>
<evidence type="ECO:0000256" key="3">
    <source>
        <dbReference type="ARBA" id="ARBA00008636"/>
    </source>
</evidence>
<comment type="catalytic activity">
    <reaction evidence="12">
        <text>L-serine = pyruvate + NH4(+)</text>
        <dbReference type="Rhea" id="RHEA:19169"/>
        <dbReference type="ChEBI" id="CHEBI:15361"/>
        <dbReference type="ChEBI" id="CHEBI:28938"/>
        <dbReference type="ChEBI" id="CHEBI:33384"/>
        <dbReference type="EC" id="4.3.1.17"/>
    </reaction>
</comment>
<evidence type="ECO:0000256" key="6">
    <source>
        <dbReference type="ARBA" id="ARBA00022485"/>
    </source>
</evidence>
<dbReference type="InterPro" id="IPR004644">
    <property type="entry name" value="Fe-S_L-Ser_mono"/>
</dbReference>
<keyword evidence="8" id="KW-0408">Iron</keyword>
<evidence type="ECO:0000256" key="4">
    <source>
        <dbReference type="ARBA" id="ARBA00012093"/>
    </source>
</evidence>
<proteinExistence type="inferred from homology"/>
<dbReference type="GO" id="GO:0051539">
    <property type="term" value="F:4 iron, 4 sulfur cluster binding"/>
    <property type="evidence" value="ECO:0007669"/>
    <property type="project" value="UniProtKB-KW"/>
</dbReference>